<reference evidence="3" key="3">
    <citation type="submission" date="2022-08" db="EMBL/GenBank/DDBJ databases">
        <title>Genome Sequencing of Bacteroides fragilis Group Isolates with Nanopore Technology.</title>
        <authorList>
            <person name="Tisza M.J."/>
            <person name="Smith D."/>
            <person name="Dekker J.P."/>
        </authorList>
    </citation>
    <scope>NUCLEOTIDE SEQUENCE</scope>
    <source>
        <strain evidence="3">BFG-527</strain>
    </source>
</reference>
<dbReference type="GeneID" id="69587327"/>
<gene>
    <name evidence="4" type="ORF">BFLFYP10_00838</name>
    <name evidence="2" type="ORF">ERS852461_03557</name>
    <name evidence="3" type="ORF">NXY30_00840</name>
</gene>
<reference evidence="4" key="2">
    <citation type="submission" date="2019-11" db="EMBL/GenBank/DDBJ databases">
        <authorList>
            <person name="Feng L."/>
        </authorList>
    </citation>
    <scope>NUCLEOTIDE SEQUENCE</scope>
    <source>
        <strain evidence="4">BfaecisLFYP10</strain>
    </source>
</reference>
<evidence type="ECO:0000313" key="6">
    <source>
        <dbReference type="Proteomes" id="UP001060104"/>
    </source>
</evidence>
<proteinExistence type="predicted"/>
<evidence type="ECO:0000313" key="5">
    <source>
        <dbReference type="Proteomes" id="UP000095606"/>
    </source>
</evidence>
<dbReference type="EMBL" id="CACRSZ010000022">
    <property type="protein sequence ID" value="VYS88087.1"/>
    <property type="molecule type" value="Genomic_DNA"/>
</dbReference>
<sequence>MNNESDYCMSYRMSEAQRLELQIIRDEERWSTLFDTLMERDLIEPSKETDRLLEDWNNLNTRIEMNRTRLALLKSSSELTEEEKKRRPGPGGSERFNIKY</sequence>
<dbReference type="Proteomes" id="UP001060104">
    <property type="component" value="Chromosome"/>
</dbReference>
<accession>A0A174RNZ1</accession>
<dbReference type="RefSeq" id="WP_224207240.1">
    <property type="nucleotide sequence ID" value="NZ_CABMFH010000016.1"/>
</dbReference>
<evidence type="ECO:0000313" key="4">
    <source>
        <dbReference type="EMBL" id="VYS88087.1"/>
    </source>
</evidence>
<dbReference type="Proteomes" id="UP000095606">
    <property type="component" value="Unassembled WGS sequence"/>
</dbReference>
<dbReference type="EMBL" id="CP103141">
    <property type="protein sequence ID" value="UVQ75027.1"/>
    <property type="molecule type" value="Genomic_DNA"/>
</dbReference>
<reference evidence="2 5" key="1">
    <citation type="submission" date="2015-09" db="EMBL/GenBank/DDBJ databases">
        <authorList>
            <consortium name="Pathogen Informatics"/>
        </authorList>
    </citation>
    <scope>NUCLEOTIDE SEQUENCE [LARGE SCALE GENOMIC DNA]</scope>
    <source>
        <strain evidence="2 5">2789STDY5834846</strain>
    </source>
</reference>
<evidence type="ECO:0000313" key="3">
    <source>
        <dbReference type="EMBL" id="UVQ75027.1"/>
    </source>
</evidence>
<dbReference type="AlphaFoldDB" id="A0A174RNZ1"/>
<name>A0A174RNZ1_9BACE</name>
<evidence type="ECO:0000256" key="1">
    <source>
        <dbReference type="SAM" id="MobiDB-lite"/>
    </source>
</evidence>
<protein>
    <submittedName>
        <fullName evidence="2">Uncharacterized protein</fullName>
    </submittedName>
</protein>
<feature type="region of interest" description="Disordered" evidence="1">
    <location>
        <begin position="76"/>
        <end position="100"/>
    </location>
</feature>
<keyword evidence="6" id="KW-1185">Reference proteome</keyword>
<evidence type="ECO:0000313" key="2">
    <source>
        <dbReference type="EMBL" id="CUP85831.1"/>
    </source>
</evidence>
<organism evidence="2 5">
    <name type="scientific">Bacteroides faecis</name>
    <dbReference type="NCBI Taxonomy" id="674529"/>
    <lineage>
        <taxon>Bacteria</taxon>
        <taxon>Pseudomonadati</taxon>
        <taxon>Bacteroidota</taxon>
        <taxon>Bacteroidia</taxon>
        <taxon>Bacteroidales</taxon>
        <taxon>Bacteroidaceae</taxon>
        <taxon>Bacteroides</taxon>
    </lineage>
</organism>
<accession>A0A6N2S419</accession>
<dbReference type="EMBL" id="CZAE01000019">
    <property type="protein sequence ID" value="CUP85831.1"/>
    <property type="molecule type" value="Genomic_DNA"/>
</dbReference>